<organism evidence="3 4">
    <name type="scientific">Dissostichus mawsoni</name>
    <name type="common">Antarctic cod</name>
    <dbReference type="NCBI Taxonomy" id="36200"/>
    <lineage>
        <taxon>Eukaryota</taxon>
        <taxon>Metazoa</taxon>
        <taxon>Chordata</taxon>
        <taxon>Craniata</taxon>
        <taxon>Vertebrata</taxon>
        <taxon>Euteleostomi</taxon>
        <taxon>Actinopterygii</taxon>
        <taxon>Neopterygii</taxon>
        <taxon>Teleostei</taxon>
        <taxon>Neoteleostei</taxon>
        <taxon>Acanthomorphata</taxon>
        <taxon>Eupercaria</taxon>
        <taxon>Perciformes</taxon>
        <taxon>Notothenioidei</taxon>
        <taxon>Nototheniidae</taxon>
        <taxon>Dissostichus</taxon>
    </lineage>
</organism>
<comment type="caution">
    <text evidence="3">The sequence shown here is derived from an EMBL/GenBank/DDBJ whole genome shotgun (WGS) entry which is preliminary data.</text>
</comment>
<evidence type="ECO:0000256" key="1">
    <source>
        <dbReference type="SAM" id="MobiDB-lite"/>
    </source>
</evidence>
<keyword evidence="4" id="KW-1185">Reference proteome</keyword>
<feature type="compositionally biased region" description="Basic residues" evidence="1">
    <location>
        <begin position="28"/>
        <end position="53"/>
    </location>
</feature>
<keyword evidence="2" id="KW-0812">Transmembrane</keyword>
<keyword evidence="2" id="KW-0472">Membrane</keyword>
<gene>
    <name evidence="3" type="ORF">F7725_010851</name>
</gene>
<protein>
    <submittedName>
        <fullName evidence="3">Uncharacterized protein</fullName>
    </submittedName>
</protein>
<name>A0A7J5Z7S5_DISMA</name>
<dbReference type="Proteomes" id="UP000518266">
    <property type="component" value="Unassembled WGS sequence"/>
</dbReference>
<dbReference type="EMBL" id="JAAKFY010000004">
    <property type="protein sequence ID" value="KAF3857650.1"/>
    <property type="molecule type" value="Genomic_DNA"/>
</dbReference>
<reference evidence="3 4" key="1">
    <citation type="submission" date="2020-03" db="EMBL/GenBank/DDBJ databases">
        <title>Dissostichus mawsoni Genome sequencing and assembly.</title>
        <authorList>
            <person name="Park H."/>
        </authorList>
    </citation>
    <scope>NUCLEOTIDE SEQUENCE [LARGE SCALE GENOMIC DNA]</scope>
    <source>
        <strain evidence="3">DM0001</strain>
        <tissue evidence="3">Muscle</tissue>
    </source>
</reference>
<proteinExistence type="predicted"/>
<feature type="region of interest" description="Disordered" evidence="1">
    <location>
        <begin position="1"/>
        <end position="74"/>
    </location>
</feature>
<evidence type="ECO:0000313" key="4">
    <source>
        <dbReference type="Proteomes" id="UP000518266"/>
    </source>
</evidence>
<evidence type="ECO:0000313" key="3">
    <source>
        <dbReference type="EMBL" id="KAF3857650.1"/>
    </source>
</evidence>
<evidence type="ECO:0000256" key="2">
    <source>
        <dbReference type="SAM" id="Phobius"/>
    </source>
</evidence>
<accession>A0A7J5Z7S5</accession>
<feature type="transmembrane region" description="Helical" evidence="2">
    <location>
        <begin position="206"/>
        <end position="225"/>
    </location>
</feature>
<dbReference type="AlphaFoldDB" id="A0A7J5Z7S5"/>
<sequence>MGASGLELGGRPSRQEEEEENSCGPAERKRRKKRKEIKVKKREKTKQRGRKQAVRPSTSPRRGPLHAVGHHCQPLSHPVGRLPVEVLHLHAGELHLLVHGELRGGRGLQLVLVHLQGVGGHVEALLGGGRLLHGHLHRRQTLQRRLGLRPHLSRLLLHPWVVGGALPHLLPPLFGGALLLLVVLVHGLDLQLLLPPRGSWSLRGTCFPASAVFSCGAFFISLFLLPSLSLFGSVFPAAAPFPLLKSRLSFPLSFSC</sequence>
<keyword evidence="2" id="KW-1133">Transmembrane helix</keyword>
<feature type="transmembrane region" description="Helical" evidence="2">
    <location>
        <begin position="176"/>
        <end position="194"/>
    </location>
</feature>